<dbReference type="EMBL" id="ALPT02000016">
    <property type="protein sequence ID" value="KGA98069.1"/>
    <property type="molecule type" value="Genomic_DNA"/>
</dbReference>
<sequence length="75" mass="8345">MLSVEMEALSFSVLHSLHALRVPRVNREPPHDKSLRGLPYFTSPAGVSGHSARSALVKEKRVEVIIDQLMNLLIV</sequence>
<comment type="caution">
    <text evidence="1">The sequence shown here is derived from an EMBL/GenBank/DDBJ whole genome shotgun (WGS) entry which is preliminary data.</text>
</comment>
<dbReference type="STRING" id="1218173.BALCAV_0206625"/>
<dbReference type="AlphaFoldDB" id="A0A094WJW7"/>
<keyword evidence="2" id="KW-1185">Reference proteome</keyword>
<protein>
    <submittedName>
        <fullName evidence="1">Uncharacterized protein</fullName>
    </submittedName>
</protein>
<evidence type="ECO:0000313" key="2">
    <source>
        <dbReference type="Proteomes" id="UP000002754"/>
    </source>
</evidence>
<name>A0A094WJW7_ALKAL</name>
<proteinExistence type="predicted"/>
<accession>A0A094WJW7</accession>
<reference evidence="1 2" key="1">
    <citation type="journal article" date="2014" name="Genome Announc.">
        <title>Draft Genome Sequence of Bacillus alcalophilus AV1934, a Classic Alkaliphile Isolated from Human Feces in 1934.</title>
        <authorList>
            <person name="Attie O."/>
            <person name="Jayaprakash A."/>
            <person name="Shah H."/>
            <person name="Paulsen I.T."/>
            <person name="Morino M."/>
            <person name="Takahashi Y."/>
            <person name="Narumi I."/>
            <person name="Sachidanandam R."/>
            <person name="Satoh K."/>
            <person name="Ito M."/>
            <person name="Krulwich T.A."/>
        </authorList>
    </citation>
    <scope>NUCLEOTIDE SEQUENCE [LARGE SCALE GENOMIC DNA]</scope>
    <source>
        <strain evidence="1 2">AV1934</strain>
    </source>
</reference>
<dbReference type="Proteomes" id="UP000002754">
    <property type="component" value="Unassembled WGS sequence"/>
</dbReference>
<gene>
    <name evidence="1" type="ORF">BALCAV_0206625</name>
</gene>
<organism evidence="1 2">
    <name type="scientific">Alkalihalobacillus alcalophilus ATCC 27647 = CGMCC 1.3604</name>
    <dbReference type="NCBI Taxonomy" id="1218173"/>
    <lineage>
        <taxon>Bacteria</taxon>
        <taxon>Bacillati</taxon>
        <taxon>Bacillota</taxon>
        <taxon>Bacilli</taxon>
        <taxon>Bacillales</taxon>
        <taxon>Bacillaceae</taxon>
        <taxon>Alkalihalobacillus</taxon>
    </lineage>
</organism>
<evidence type="ECO:0000313" key="1">
    <source>
        <dbReference type="EMBL" id="KGA98069.1"/>
    </source>
</evidence>